<gene>
    <name evidence="1" type="ORF">B296_00005115</name>
</gene>
<sequence length="84" mass="9306">PTTTCCRKRCFISVRGELIRTPSLLTFVVPRDVAEMYRGRATATSWGEGMTRHATLMGVGPDSPEPDPPPRITDWLSTWSLGLT</sequence>
<reference evidence="1 2" key="1">
    <citation type="journal article" date="2014" name="Agronomy (Basel)">
        <title>A Draft Genome Sequence for Ensete ventricosum, the Drought-Tolerant Tree Against Hunger.</title>
        <authorList>
            <person name="Harrison J."/>
            <person name="Moore K.A."/>
            <person name="Paszkiewicz K."/>
            <person name="Jones T."/>
            <person name="Grant M."/>
            <person name="Ambacheew D."/>
            <person name="Muzemil S."/>
            <person name="Studholme D.J."/>
        </authorList>
    </citation>
    <scope>NUCLEOTIDE SEQUENCE [LARGE SCALE GENOMIC DNA]</scope>
</reference>
<evidence type="ECO:0000313" key="1">
    <source>
        <dbReference type="EMBL" id="RRT72012.1"/>
    </source>
</evidence>
<dbReference type="AlphaFoldDB" id="A0A427A6Y4"/>
<feature type="non-terminal residue" evidence="1">
    <location>
        <position position="1"/>
    </location>
</feature>
<dbReference type="EMBL" id="AMZH03003539">
    <property type="protein sequence ID" value="RRT72012.1"/>
    <property type="molecule type" value="Genomic_DNA"/>
</dbReference>
<evidence type="ECO:0000313" key="2">
    <source>
        <dbReference type="Proteomes" id="UP000287651"/>
    </source>
</evidence>
<name>A0A427A6Y4_ENSVE</name>
<dbReference type="Proteomes" id="UP000287651">
    <property type="component" value="Unassembled WGS sequence"/>
</dbReference>
<comment type="caution">
    <text evidence="1">The sequence shown here is derived from an EMBL/GenBank/DDBJ whole genome shotgun (WGS) entry which is preliminary data.</text>
</comment>
<proteinExistence type="predicted"/>
<accession>A0A427A6Y4</accession>
<protein>
    <submittedName>
        <fullName evidence="1">Uncharacterized protein</fullName>
    </submittedName>
</protein>
<organism evidence="1 2">
    <name type="scientific">Ensete ventricosum</name>
    <name type="common">Abyssinian banana</name>
    <name type="synonym">Musa ensete</name>
    <dbReference type="NCBI Taxonomy" id="4639"/>
    <lineage>
        <taxon>Eukaryota</taxon>
        <taxon>Viridiplantae</taxon>
        <taxon>Streptophyta</taxon>
        <taxon>Embryophyta</taxon>
        <taxon>Tracheophyta</taxon>
        <taxon>Spermatophyta</taxon>
        <taxon>Magnoliopsida</taxon>
        <taxon>Liliopsida</taxon>
        <taxon>Zingiberales</taxon>
        <taxon>Musaceae</taxon>
        <taxon>Ensete</taxon>
    </lineage>
</organism>